<evidence type="ECO:0000256" key="1">
    <source>
        <dbReference type="SAM" id="Phobius"/>
    </source>
</evidence>
<evidence type="ECO:0000313" key="2">
    <source>
        <dbReference type="EMBL" id="VEL17168.1"/>
    </source>
</evidence>
<keyword evidence="1" id="KW-1133">Transmembrane helix</keyword>
<sequence length="144" mass="15834">MQVTASFGFCNFIIHLCFCHLIFVNGTPLPTARFLANINKTPTSKSLPSGMEIQLPSTLSLLTSLGAIPRASAAIDEREVDTIAVYVPAPFNYDNFNSEVELGEISETQPVFIKPDALRHSIGLHTAQKRDFVRLGKRGFVRLG</sequence>
<dbReference type="Proteomes" id="UP000784294">
    <property type="component" value="Unassembled WGS sequence"/>
</dbReference>
<comment type="caution">
    <text evidence="2">The sequence shown here is derived from an EMBL/GenBank/DDBJ whole genome shotgun (WGS) entry which is preliminary data.</text>
</comment>
<accession>A0A3S5A7V6</accession>
<organism evidence="2 3">
    <name type="scientific">Protopolystoma xenopodis</name>
    <dbReference type="NCBI Taxonomy" id="117903"/>
    <lineage>
        <taxon>Eukaryota</taxon>
        <taxon>Metazoa</taxon>
        <taxon>Spiralia</taxon>
        <taxon>Lophotrochozoa</taxon>
        <taxon>Platyhelminthes</taxon>
        <taxon>Monogenea</taxon>
        <taxon>Polyopisthocotylea</taxon>
        <taxon>Polystomatidea</taxon>
        <taxon>Polystomatidae</taxon>
        <taxon>Protopolystoma</taxon>
    </lineage>
</organism>
<protein>
    <submittedName>
        <fullName evidence="2">Uncharacterized protein</fullName>
    </submittedName>
</protein>
<reference evidence="2" key="1">
    <citation type="submission" date="2018-11" db="EMBL/GenBank/DDBJ databases">
        <authorList>
            <consortium name="Pathogen Informatics"/>
        </authorList>
    </citation>
    <scope>NUCLEOTIDE SEQUENCE</scope>
</reference>
<proteinExistence type="predicted"/>
<feature type="transmembrane region" description="Helical" evidence="1">
    <location>
        <begin position="6"/>
        <end position="24"/>
    </location>
</feature>
<dbReference type="EMBL" id="CAAALY010031381">
    <property type="protein sequence ID" value="VEL17168.1"/>
    <property type="molecule type" value="Genomic_DNA"/>
</dbReference>
<keyword evidence="3" id="KW-1185">Reference proteome</keyword>
<keyword evidence="1" id="KW-0812">Transmembrane</keyword>
<keyword evidence="1" id="KW-0472">Membrane</keyword>
<evidence type="ECO:0000313" key="3">
    <source>
        <dbReference type="Proteomes" id="UP000784294"/>
    </source>
</evidence>
<gene>
    <name evidence="2" type="ORF">PXEA_LOCUS10608</name>
</gene>
<name>A0A3S5A7V6_9PLAT</name>
<dbReference type="AlphaFoldDB" id="A0A3S5A7V6"/>